<reference evidence="1" key="1">
    <citation type="submission" date="2022-10" db="EMBL/GenBank/DDBJ databases">
        <title>Culturing micro-colonial fungi from biological soil crusts in the Mojave desert and describing Neophaeococcomyces mojavensis, and introducing the new genera and species Taxawa tesnikishii.</title>
        <authorList>
            <person name="Kurbessoian T."/>
            <person name="Stajich J.E."/>
        </authorList>
    </citation>
    <scope>NUCLEOTIDE SEQUENCE</scope>
    <source>
        <strain evidence="1">JES_115</strain>
    </source>
</reference>
<name>A0ACC2Z1M1_9PEZI</name>
<keyword evidence="2" id="KW-1185">Reference proteome</keyword>
<protein>
    <submittedName>
        <fullName evidence="1">Uncharacterized protein</fullName>
    </submittedName>
</protein>
<dbReference type="Proteomes" id="UP001172680">
    <property type="component" value="Unassembled WGS sequence"/>
</dbReference>
<evidence type="ECO:0000313" key="1">
    <source>
        <dbReference type="EMBL" id="KAJ9641569.1"/>
    </source>
</evidence>
<gene>
    <name evidence="1" type="ORF">H2199_005539</name>
</gene>
<dbReference type="EMBL" id="JAPDRP010000015">
    <property type="protein sequence ID" value="KAJ9641569.1"/>
    <property type="molecule type" value="Genomic_DNA"/>
</dbReference>
<accession>A0ACC2Z1M1</accession>
<organism evidence="1 2">
    <name type="scientific">Coniosporium tulheliwenetii</name>
    <dbReference type="NCBI Taxonomy" id="3383036"/>
    <lineage>
        <taxon>Eukaryota</taxon>
        <taxon>Fungi</taxon>
        <taxon>Dikarya</taxon>
        <taxon>Ascomycota</taxon>
        <taxon>Pezizomycotina</taxon>
        <taxon>Dothideomycetes</taxon>
        <taxon>Dothideomycetes incertae sedis</taxon>
        <taxon>Coniosporium</taxon>
    </lineage>
</organism>
<comment type="caution">
    <text evidence="1">The sequence shown here is derived from an EMBL/GenBank/DDBJ whole genome shotgun (WGS) entry which is preliminary data.</text>
</comment>
<evidence type="ECO:0000313" key="2">
    <source>
        <dbReference type="Proteomes" id="UP001172680"/>
    </source>
</evidence>
<sequence length="324" mass="36454">MDPEQPLLGWKAGTHHSPPHHRRVSFRFFLCASTFFALALYVILSGHYVFPRLSSARPRNSAIKNPTHSLSNTIVPSWPPGVGFDLTPTYGTATIRLFPDTTIYIGPIPGSTEYNNTMHKLSLESSKHTAPPYNWWYDPPGGVFAGYYDIPRELKGRLRKRLGLPATPEVGALAEMFMALRGEVEMKLGTGIGEVVVTTANIVALYDEDVYDAAEFTGLTLITNSRFVRQPRHRDAAIVGYGLGVCKSFTCPRECAAEEHELPERSALSILFTRAVLSIECRARRRIAETHIPYWQQHPSNFHEELGLEAYERLSWDPNSRRLI</sequence>
<proteinExistence type="predicted"/>